<evidence type="ECO:0000313" key="2">
    <source>
        <dbReference type="Proteomes" id="UP000214596"/>
    </source>
</evidence>
<comment type="caution">
    <text evidence="1">The sequence shown here is derived from an EMBL/GenBank/DDBJ whole genome shotgun (WGS) entry which is preliminary data.</text>
</comment>
<dbReference type="EMBL" id="NIXT01002138">
    <property type="protein sequence ID" value="OXE30517.1"/>
    <property type="molecule type" value="Genomic_DNA"/>
</dbReference>
<protein>
    <submittedName>
        <fullName evidence="1">NADH:ubiquinone oxidoreductase</fullName>
    </submittedName>
</protein>
<accession>A0A227J7R8</accession>
<dbReference type="AlphaFoldDB" id="A0A227J7R8"/>
<keyword evidence="1" id="KW-0830">Ubiquinone</keyword>
<sequence>MALKKFLEDIEHHFEPGGKHEKWFALYEAVATVFYTPGLVTKKSSHV</sequence>
<dbReference type="STRING" id="670.ACZ92_19925"/>
<organism evidence="1 2">
    <name type="scientific">Vibrio parahaemolyticus</name>
    <dbReference type="NCBI Taxonomy" id="670"/>
    <lineage>
        <taxon>Bacteria</taxon>
        <taxon>Pseudomonadati</taxon>
        <taxon>Pseudomonadota</taxon>
        <taxon>Gammaproteobacteria</taxon>
        <taxon>Vibrionales</taxon>
        <taxon>Vibrionaceae</taxon>
        <taxon>Vibrio</taxon>
    </lineage>
</organism>
<evidence type="ECO:0000313" key="1">
    <source>
        <dbReference type="EMBL" id="OXE30517.1"/>
    </source>
</evidence>
<feature type="non-terminal residue" evidence="1">
    <location>
        <position position="47"/>
    </location>
</feature>
<name>A0A227J7R8_VIBPH</name>
<gene>
    <name evidence="1" type="ORF">CA163_22940</name>
</gene>
<dbReference type="Proteomes" id="UP000214596">
    <property type="component" value="Unassembled WGS sequence"/>
</dbReference>
<reference evidence="1 2" key="1">
    <citation type="journal article" date="2017" name="Appl. Environ. Microbiol.">
        <title>Parallel evolution of two clades of a major Atlantic endemic Vibrio parahaemolyticus pathogen lineage by independent acquisition of related pathogenicity islands.</title>
        <authorList>
            <person name="Xu F."/>
            <person name="Gonzalez-Escalona N."/>
            <person name="Drees K.P."/>
            <person name="Sebra R.P."/>
            <person name="Cooper V.S."/>
            <person name="Jones S.H."/>
            <person name="Whistler C.A."/>
        </authorList>
    </citation>
    <scope>NUCLEOTIDE SEQUENCE [LARGE SCALE GENOMIC DNA]</scope>
    <source>
        <strain evidence="1 2">MAVP-3</strain>
    </source>
</reference>
<proteinExistence type="predicted"/>